<evidence type="ECO:0000313" key="9">
    <source>
        <dbReference type="EMBL" id="GJD63532.1"/>
    </source>
</evidence>
<evidence type="ECO:0000256" key="7">
    <source>
        <dbReference type="RuleBase" id="RU363032"/>
    </source>
</evidence>
<evidence type="ECO:0000256" key="1">
    <source>
        <dbReference type="ARBA" id="ARBA00004651"/>
    </source>
</evidence>
<dbReference type="SUPFAM" id="SSF161098">
    <property type="entry name" value="MetI-like"/>
    <property type="match status" value="1"/>
</dbReference>
<dbReference type="PROSITE" id="PS50928">
    <property type="entry name" value="ABC_TM1"/>
    <property type="match status" value="1"/>
</dbReference>
<feature type="domain" description="ABC transmembrane type-1" evidence="8">
    <location>
        <begin position="63"/>
        <end position="243"/>
    </location>
</feature>
<reference evidence="9" key="2">
    <citation type="submission" date="2021-08" db="EMBL/GenBank/DDBJ databases">
        <authorList>
            <person name="Tani A."/>
            <person name="Ola A."/>
            <person name="Ogura Y."/>
            <person name="Katsura K."/>
            <person name="Hayashi T."/>
        </authorList>
    </citation>
    <scope>NUCLEOTIDE SEQUENCE</scope>
    <source>
        <strain evidence="9">JCM 32048</strain>
    </source>
</reference>
<protein>
    <recommendedName>
        <fullName evidence="8">ABC transmembrane type-1 domain-containing protein</fullName>
    </recommendedName>
</protein>
<name>A0AA37M5H4_9HYPH</name>
<comment type="subcellular location">
    <subcellularLocation>
        <location evidence="1 7">Cell membrane</location>
        <topology evidence="1 7">Multi-pass membrane protein</topology>
    </subcellularLocation>
</comment>
<evidence type="ECO:0000313" key="10">
    <source>
        <dbReference type="Proteomes" id="UP001055286"/>
    </source>
</evidence>
<keyword evidence="5 7" id="KW-1133">Transmembrane helix</keyword>
<dbReference type="PANTHER" id="PTHR30151:SF38">
    <property type="entry name" value="ALIPHATIC SULFONATES TRANSPORT PERMEASE PROTEIN SSUC-RELATED"/>
    <property type="match status" value="1"/>
</dbReference>
<evidence type="ECO:0000256" key="4">
    <source>
        <dbReference type="ARBA" id="ARBA00022692"/>
    </source>
</evidence>
<keyword evidence="6 7" id="KW-0472">Membrane</keyword>
<evidence type="ECO:0000256" key="3">
    <source>
        <dbReference type="ARBA" id="ARBA00022475"/>
    </source>
</evidence>
<keyword evidence="10" id="KW-1185">Reference proteome</keyword>
<dbReference type="GO" id="GO:0055085">
    <property type="term" value="P:transmembrane transport"/>
    <property type="evidence" value="ECO:0007669"/>
    <property type="project" value="InterPro"/>
</dbReference>
<dbReference type="InterPro" id="IPR000515">
    <property type="entry name" value="MetI-like"/>
</dbReference>
<dbReference type="PANTHER" id="PTHR30151">
    <property type="entry name" value="ALKANE SULFONATE ABC TRANSPORTER-RELATED, MEMBRANE SUBUNIT"/>
    <property type="match status" value="1"/>
</dbReference>
<sequence>MAERSPRAHRLMALLARLGSVALLVACWWLASRTTDPRTLPSPEAVAAFVVREAASGDLLRNIGITLWRVAASFCLAMATGAVLGIALGRSRTADRLLDTPLLVLLNTPALIITVLAYIWLGLTETAAILAVALNKMPNVAVILREGARGLDPGLEEMAEAFRYDRRTWIRHVLLPQLEPFAVAAARSGVSLAWKIVLVVELLGRPNGVGYAISYYFQLFDVAALIGYSLVFSAVMLAVDALLLQPLDAHARRWR</sequence>
<dbReference type="InterPro" id="IPR035906">
    <property type="entry name" value="MetI-like_sf"/>
</dbReference>
<gene>
    <name evidence="9" type="ORF">MPEAHAMD_3702</name>
</gene>
<dbReference type="CDD" id="cd06261">
    <property type="entry name" value="TM_PBP2"/>
    <property type="match status" value="1"/>
</dbReference>
<accession>A0AA37M5H4</accession>
<comment type="similarity">
    <text evidence="7">Belongs to the binding-protein-dependent transport system permease family.</text>
</comment>
<keyword evidence="3" id="KW-1003">Cell membrane</keyword>
<dbReference type="Proteomes" id="UP001055286">
    <property type="component" value="Unassembled WGS sequence"/>
</dbReference>
<evidence type="ECO:0000256" key="2">
    <source>
        <dbReference type="ARBA" id="ARBA00022448"/>
    </source>
</evidence>
<dbReference type="GO" id="GO:0005886">
    <property type="term" value="C:plasma membrane"/>
    <property type="evidence" value="ECO:0007669"/>
    <property type="project" value="UniProtKB-SubCell"/>
</dbReference>
<organism evidence="9 10">
    <name type="scientific">Methylobacterium frigidaeris</name>
    <dbReference type="NCBI Taxonomy" id="2038277"/>
    <lineage>
        <taxon>Bacteria</taxon>
        <taxon>Pseudomonadati</taxon>
        <taxon>Pseudomonadota</taxon>
        <taxon>Alphaproteobacteria</taxon>
        <taxon>Hyphomicrobiales</taxon>
        <taxon>Methylobacteriaceae</taxon>
        <taxon>Methylobacterium</taxon>
    </lineage>
</organism>
<feature type="transmembrane region" description="Helical" evidence="7">
    <location>
        <begin position="67"/>
        <end position="89"/>
    </location>
</feature>
<dbReference type="EMBL" id="BPQJ01000017">
    <property type="protein sequence ID" value="GJD63532.1"/>
    <property type="molecule type" value="Genomic_DNA"/>
</dbReference>
<dbReference type="Pfam" id="PF00528">
    <property type="entry name" value="BPD_transp_1"/>
    <property type="match status" value="1"/>
</dbReference>
<feature type="transmembrane region" description="Helical" evidence="7">
    <location>
        <begin position="101"/>
        <end position="121"/>
    </location>
</feature>
<dbReference type="Gene3D" id="1.10.3720.10">
    <property type="entry name" value="MetI-like"/>
    <property type="match status" value="1"/>
</dbReference>
<comment type="caution">
    <text evidence="9">The sequence shown here is derived from an EMBL/GenBank/DDBJ whole genome shotgun (WGS) entry which is preliminary data.</text>
</comment>
<feature type="transmembrane region" description="Helical" evidence="7">
    <location>
        <begin position="215"/>
        <end position="239"/>
    </location>
</feature>
<keyword evidence="4 7" id="KW-0812">Transmembrane</keyword>
<proteinExistence type="inferred from homology"/>
<dbReference type="AlphaFoldDB" id="A0AA37M5H4"/>
<evidence type="ECO:0000259" key="8">
    <source>
        <dbReference type="PROSITE" id="PS50928"/>
    </source>
</evidence>
<evidence type="ECO:0000256" key="5">
    <source>
        <dbReference type="ARBA" id="ARBA00022989"/>
    </source>
</evidence>
<feature type="transmembrane region" description="Helical" evidence="7">
    <location>
        <begin position="12"/>
        <end position="31"/>
    </location>
</feature>
<keyword evidence="2 7" id="KW-0813">Transport</keyword>
<evidence type="ECO:0000256" key="6">
    <source>
        <dbReference type="ARBA" id="ARBA00023136"/>
    </source>
</evidence>
<reference evidence="9" key="1">
    <citation type="journal article" date="2016" name="Front. Microbiol.">
        <title>Genome Sequence of the Piezophilic, Mesophilic Sulfate-Reducing Bacterium Desulfovibrio indicus J2T.</title>
        <authorList>
            <person name="Cao J."/>
            <person name="Maignien L."/>
            <person name="Shao Z."/>
            <person name="Alain K."/>
            <person name="Jebbar M."/>
        </authorList>
    </citation>
    <scope>NUCLEOTIDE SEQUENCE</scope>
    <source>
        <strain evidence="9">JCM 32048</strain>
    </source>
</reference>